<dbReference type="STRING" id="647113.Metok_0152"/>
<dbReference type="Gene3D" id="2.60.40.10">
    <property type="entry name" value="Immunoglobulins"/>
    <property type="match status" value="1"/>
</dbReference>
<evidence type="ECO:0000256" key="2">
    <source>
        <dbReference type="SAM" id="Phobius"/>
    </source>
</evidence>
<evidence type="ECO:0000313" key="4">
    <source>
        <dbReference type="EMBL" id="AEH06147.1"/>
    </source>
</evidence>
<keyword evidence="2" id="KW-0472">Membrane</keyword>
<keyword evidence="2" id="KW-0812">Transmembrane</keyword>
<accession>F8AN20</accession>
<dbReference type="eggNOG" id="arCOG03553">
    <property type="taxonomic scope" value="Archaea"/>
</dbReference>
<protein>
    <submittedName>
        <fullName evidence="4">APHP domain protein</fullName>
    </submittedName>
</protein>
<proteinExistence type="predicted"/>
<dbReference type="EMBL" id="CP002792">
    <property type="protein sequence ID" value="AEH06147.1"/>
    <property type="molecule type" value="Genomic_DNA"/>
</dbReference>
<feature type="region of interest" description="Disordered" evidence="1">
    <location>
        <begin position="62"/>
        <end position="89"/>
    </location>
</feature>
<dbReference type="AlphaFoldDB" id="F8AN20"/>
<dbReference type="HOGENOM" id="CLU_610627_0_0_2"/>
<name>F8AN20_METOI</name>
<evidence type="ECO:0000259" key="3">
    <source>
        <dbReference type="Pfam" id="PF07705"/>
    </source>
</evidence>
<dbReference type="KEGG" id="mok:Metok_0152"/>
<dbReference type="Pfam" id="PF07705">
    <property type="entry name" value="CARDB"/>
    <property type="match status" value="1"/>
</dbReference>
<feature type="compositionally biased region" description="Low complexity" evidence="1">
    <location>
        <begin position="63"/>
        <end position="89"/>
    </location>
</feature>
<organism evidence="4 5">
    <name type="scientific">Methanothermococcus okinawensis (strain DSM 14208 / JCM 11175 / IH1)</name>
    <dbReference type="NCBI Taxonomy" id="647113"/>
    <lineage>
        <taxon>Archaea</taxon>
        <taxon>Methanobacteriati</taxon>
        <taxon>Methanobacteriota</taxon>
        <taxon>Methanomada group</taxon>
        <taxon>Methanococci</taxon>
        <taxon>Methanococcales</taxon>
        <taxon>Methanococcaceae</taxon>
        <taxon>Methanothermococcus</taxon>
    </lineage>
</organism>
<feature type="domain" description="CARDB" evidence="3">
    <location>
        <begin position="179"/>
        <end position="266"/>
    </location>
</feature>
<keyword evidence="2" id="KW-1133">Transmembrane helix</keyword>
<evidence type="ECO:0000256" key="1">
    <source>
        <dbReference type="SAM" id="MobiDB-lite"/>
    </source>
</evidence>
<dbReference type="InterPro" id="IPR011635">
    <property type="entry name" value="CARDB"/>
</dbReference>
<dbReference type="GeneID" id="10772269"/>
<sequence>MIKLCHKRGQISIELILLMLVVVIGAAVVATEMSKVKLSGGTNAANEVKYAASVAFANGHVSNNGTSGGTTNTTGNNNTNTNPTNTNNNKPDLVGALEVGNTVIHNNSCSCHHNTVIHNNSCSCHHNTVIHNNSCSCHHNTVIHNNSCSCHHNTVIHNNSCSCHHNTVIHNNSCSCHHNTVIHNNIYMVNIIVSNIGNENTNKSFVVTLKDNGNLIGEDTINGLNASESKIVSFNWYPGSIGEHHLVSYVDANDDIDESNESNNIDSKTVNAIGYNSTSITNVNISGGSRISPTSSGRNNELTITEINGTIYNLYNGDNNKGNKGNNGKKGLIDQNGGIVYLNETNSHSGKATSIIYRWIGSDSSLIIDGVDASALKEHKITIIASKDNPINYTITHKGNNNGMGHFYLSFNATHANITIEEGHSKTNIIDAIISTIENIINSISSSI</sequence>
<evidence type="ECO:0000313" key="5">
    <source>
        <dbReference type="Proteomes" id="UP000009296"/>
    </source>
</evidence>
<dbReference type="InterPro" id="IPR013783">
    <property type="entry name" value="Ig-like_fold"/>
</dbReference>
<dbReference type="Proteomes" id="UP000009296">
    <property type="component" value="Chromosome"/>
</dbReference>
<reference evidence="4" key="1">
    <citation type="submission" date="2011-05" db="EMBL/GenBank/DDBJ databases">
        <title>Complete sequence of chromosome of Methanothermococcus okinawensis IH1.</title>
        <authorList>
            <consortium name="US DOE Joint Genome Institute"/>
            <person name="Lucas S."/>
            <person name="Han J."/>
            <person name="Lapidus A."/>
            <person name="Cheng J.-F."/>
            <person name="Goodwin L."/>
            <person name="Pitluck S."/>
            <person name="Peters L."/>
            <person name="Mikhailova N."/>
            <person name="Held B."/>
            <person name="Han C."/>
            <person name="Tapia R."/>
            <person name="Land M."/>
            <person name="Hauser L."/>
            <person name="Kyrpides N."/>
            <person name="Ivanova N."/>
            <person name="Pagani I."/>
            <person name="Sieprawska-Lupa M."/>
            <person name="Takai K."/>
            <person name="Miyazaki J."/>
            <person name="Whitman W."/>
            <person name="Woyke T."/>
        </authorList>
    </citation>
    <scope>NUCLEOTIDE SEQUENCE</scope>
    <source>
        <strain evidence="4">IH1</strain>
    </source>
</reference>
<feature type="transmembrane region" description="Helical" evidence="2">
    <location>
        <begin position="12"/>
        <end position="30"/>
    </location>
</feature>
<dbReference type="RefSeq" id="WP_013866333.1">
    <property type="nucleotide sequence ID" value="NC_015636.1"/>
</dbReference>
<gene>
    <name evidence="4" type="ordered locus">Metok_0152</name>
</gene>
<keyword evidence="5" id="KW-1185">Reference proteome</keyword>